<evidence type="ECO:0000313" key="14">
    <source>
        <dbReference type="Proteomes" id="UP001597478"/>
    </source>
</evidence>
<evidence type="ECO:0000256" key="7">
    <source>
        <dbReference type="ARBA" id="ARBA00022842"/>
    </source>
</evidence>
<dbReference type="Pfam" id="PF08245">
    <property type="entry name" value="Mur_ligase_M"/>
    <property type="match status" value="1"/>
</dbReference>
<evidence type="ECO:0000256" key="3">
    <source>
        <dbReference type="ARBA" id="ARBA00022598"/>
    </source>
</evidence>
<keyword evidence="4" id="KW-0479">Metal-binding</keyword>
<dbReference type="RefSeq" id="WP_377386805.1">
    <property type="nucleotide sequence ID" value="NZ_JBHSAN010000006.1"/>
</dbReference>
<evidence type="ECO:0000256" key="9">
    <source>
        <dbReference type="ARBA" id="ARBA00047493"/>
    </source>
</evidence>
<reference evidence="14" key="1">
    <citation type="journal article" date="2019" name="Int. J. Syst. Evol. Microbiol.">
        <title>The Global Catalogue of Microorganisms (GCM) 10K type strain sequencing project: providing services to taxonomists for standard genome sequencing and annotation.</title>
        <authorList>
            <consortium name="The Broad Institute Genomics Platform"/>
            <consortium name="The Broad Institute Genome Sequencing Center for Infectious Disease"/>
            <person name="Wu L."/>
            <person name="Ma J."/>
        </authorList>
    </citation>
    <scope>NUCLEOTIDE SEQUENCE [LARGE SCALE GENOMIC DNA]</scope>
    <source>
        <strain evidence="14">IBRC-M 10906</strain>
    </source>
</reference>
<dbReference type="GO" id="GO:0016874">
    <property type="term" value="F:ligase activity"/>
    <property type="evidence" value="ECO:0007669"/>
    <property type="project" value="UniProtKB-KW"/>
</dbReference>
<dbReference type="EC" id="6.3.2.17" evidence="2"/>
<proteinExistence type="inferred from homology"/>
<keyword evidence="5" id="KW-0547">Nucleotide-binding</keyword>
<sequence>MPSDDQEFPPELTEGDNFIAGPLPDEPEPVPEADEAAIEAQARRELQIVEAELNERWPETKIAPSLTRITALLNLLGDPQKTYPVVHVAGTNGKSSTTRMIEALLTRMGLRVGRYTSPHLQLVTERISIDGAPISAEKYVDTYRDVAPFVQMVDRAAGPDDPAMSKFEVLTGMAFAAFADAPVEVAVLETGMGGSWDATNVADGQVAVITPIGIDHAEYLGNDRATIAREKAGIIKPGAVAILAEQEPDAERVLLERTVEVDATVARAGSEFGVLERTIAVGGQLLKLQGLGGVYEEIFLPLHGAHQAANAALALAAVEAFFGAGKDRQLVPEAVREAFAEIQTPGRLERVRAAPAVLLDAAHNPHGAAALAKTIDEEFAFRRLAAVVGVLREKDARGILEALEPVVSEIVVTRNASPRAMPVEELAELATDVFGEERVTVEPHLDAAIETAVALVEQPDDPEEPLAGGGVLVTGSVVTVGEARTLFGREPA</sequence>
<comment type="similarity">
    <text evidence="1">Belongs to the folylpolyglutamate synthase family.</text>
</comment>
<evidence type="ECO:0000256" key="5">
    <source>
        <dbReference type="ARBA" id="ARBA00022741"/>
    </source>
</evidence>
<evidence type="ECO:0000259" key="11">
    <source>
        <dbReference type="Pfam" id="PF02875"/>
    </source>
</evidence>
<dbReference type="EMBL" id="JBHUOF010000007">
    <property type="protein sequence ID" value="MFD2798971.1"/>
    <property type="molecule type" value="Genomic_DNA"/>
</dbReference>
<evidence type="ECO:0000256" key="10">
    <source>
        <dbReference type="SAM" id="MobiDB-lite"/>
    </source>
</evidence>
<evidence type="ECO:0000256" key="4">
    <source>
        <dbReference type="ARBA" id="ARBA00022723"/>
    </source>
</evidence>
<evidence type="ECO:0000259" key="12">
    <source>
        <dbReference type="Pfam" id="PF08245"/>
    </source>
</evidence>
<dbReference type="NCBIfam" id="NF047860">
    <property type="entry name" value="Tet-DihydfolSynFolCMyb"/>
    <property type="match status" value="1"/>
</dbReference>
<keyword evidence="6" id="KW-0067">ATP-binding</keyword>
<dbReference type="Pfam" id="PF02875">
    <property type="entry name" value="Mur_ligase_C"/>
    <property type="match status" value="1"/>
</dbReference>
<evidence type="ECO:0000256" key="8">
    <source>
        <dbReference type="ARBA" id="ARBA00030592"/>
    </source>
</evidence>
<keyword evidence="3 13" id="KW-0436">Ligase</keyword>
<gene>
    <name evidence="13" type="ORF">ACFS2C_06155</name>
</gene>
<dbReference type="InterPro" id="IPR004101">
    <property type="entry name" value="Mur_ligase_C"/>
</dbReference>
<dbReference type="Gene3D" id="3.40.1190.10">
    <property type="entry name" value="Mur-like, catalytic domain"/>
    <property type="match status" value="1"/>
</dbReference>
<dbReference type="InterPro" id="IPR013221">
    <property type="entry name" value="Mur_ligase_cen"/>
</dbReference>
<feature type="region of interest" description="Disordered" evidence="10">
    <location>
        <begin position="1"/>
        <end position="31"/>
    </location>
</feature>
<comment type="catalytic activity">
    <reaction evidence="9">
        <text>(6S)-5,6,7,8-tetrahydrofolyl-(gamma-L-Glu)(n) + L-glutamate + ATP = (6S)-5,6,7,8-tetrahydrofolyl-(gamma-L-Glu)(n+1) + ADP + phosphate + H(+)</text>
        <dbReference type="Rhea" id="RHEA:10580"/>
        <dbReference type="Rhea" id="RHEA-COMP:14738"/>
        <dbReference type="Rhea" id="RHEA-COMP:14740"/>
        <dbReference type="ChEBI" id="CHEBI:15378"/>
        <dbReference type="ChEBI" id="CHEBI:29985"/>
        <dbReference type="ChEBI" id="CHEBI:30616"/>
        <dbReference type="ChEBI" id="CHEBI:43474"/>
        <dbReference type="ChEBI" id="CHEBI:141005"/>
        <dbReference type="ChEBI" id="CHEBI:456216"/>
        <dbReference type="EC" id="6.3.2.17"/>
    </reaction>
</comment>
<dbReference type="InterPro" id="IPR001645">
    <property type="entry name" value="Folylpolyglutamate_synth"/>
</dbReference>
<feature type="domain" description="Mur ligase C-terminal" evidence="11">
    <location>
        <begin position="346"/>
        <end position="460"/>
    </location>
</feature>
<keyword evidence="14" id="KW-1185">Reference proteome</keyword>
<evidence type="ECO:0000256" key="1">
    <source>
        <dbReference type="ARBA" id="ARBA00008276"/>
    </source>
</evidence>
<dbReference type="Proteomes" id="UP001597478">
    <property type="component" value="Unassembled WGS sequence"/>
</dbReference>
<dbReference type="Gene3D" id="3.90.190.20">
    <property type="entry name" value="Mur ligase, C-terminal domain"/>
    <property type="match status" value="1"/>
</dbReference>
<comment type="caution">
    <text evidence="13">The sequence shown here is derived from an EMBL/GenBank/DDBJ whole genome shotgun (WGS) entry which is preliminary data.</text>
</comment>
<evidence type="ECO:0000256" key="2">
    <source>
        <dbReference type="ARBA" id="ARBA00013025"/>
    </source>
</evidence>
<organism evidence="13 14">
    <name type="scientific">Prauserella oleivorans</name>
    <dbReference type="NCBI Taxonomy" id="1478153"/>
    <lineage>
        <taxon>Bacteria</taxon>
        <taxon>Bacillati</taxon>
        <taxon>Actinomycetota</taxon>
        <taxon>Actinomycetes</taxon>
        <taxon>Pseudonocardiales</taxon>
        <taxon>Pseudonocardiaceae</taxon>
        <taxon>Prauserella</taxon>
    </lineage>
</organism>
<name>A0ABW5W9N4_9PSEU</name>
<evidence type="ECO:0000256" key="6">
    <source>
        <dbReference type="ARBA" id="ARBA00022840"/>
    </source>
</evidence>
<protein>
    <recommendedName>
        <fullName evidence="2">tetrahydrofolate synthase</fullName>
        <ecNumber evidence="2">6.3.2.17</ecNumber>
    </recommendedName>
    <alternativeName>
        <fullName evidence="8">Tetrahydrofolylpolyglutamate synthase</fullName>
    </alternativeName>
</protein>
<accession>A0ABW5W9N4</accession>
<dbReference type="PANTHER" id="PTHR11136">
    <property type="entry name" value="FOLYLPOLYGLUTAMATE SYNTHASE-RELATED"/>
    <property type="match status" value="1"/>
</dbReference>
<dbReference type="InterPro" id="IPR036565">
    <property type="entry name" value="Mur-like_cat_sf"/>
</dbReference>
<feature type="domain" description="Mur ligase central" evidence="12">
    <location>
        <begin position="88"/>
        <end position="318"/>
    </location>
</feature>
<dbReference type="PANTHER" id="PTHR11136:SF0">
    <property type="entry name" value="DIHYDROFOLATE SYNTHETASE-RELATED"/>
    <property type="match status" value="1"/>
</dbReference>
<dbReference type="NCBIfam" id="TIGR01499">
    <property type="entry name" value="folC"/>
    <property type="match status" value="1"/>
</dbReference>
<dbReference type="SUPFAM" id="SSF53623">
    <property type="entry name" value="MurD-like peptide ligases, catalytic domain"/>
    <property type="match status" value="1"/>
</dbReference>
<dbReference type="SUPFAM" id="SSF53244">
    <property type="entry name" value="MurD-like peptide ligases, peptide-binding domain"/>
    <property type="match status" value="1"/>
</dbReference>
<dbReference type="InterPro" id="IPR036615">
    <property type="entry name" value="Mur_ligase_C_dom_sf"/>
</dbReference>
<evidence type="ECO:0000313" key="13">
    <source>
        <dbReference type="EMBL" id="MFD2798971.1"/>
    </source>
</evidence>
<keyword evidence="7" id="KW-0460">Magnesium</keyword>